<feature type="compositionally biased region" description="Acidic residues" evidence="8">
    <location>
        <begin position="87"/>
        <end position="96"/>
    </location>
</feature>
<feature type="compositionally biased region" description="Basic residues" evidence="8">
    <location>
        <begin position="132"/>
        <end position="149"/>
    </location>
</feature>
<dbReference type="Gene3D" id="2.10.90.10">
    <property type="entry name" value="Cystine-knot cytokines"/>
    <property type="match status" value="1"/>
</dbReference>
<dbReference type="Proteomes" id="UP001591681">
    <property type="component" value="Unassembled WGS sequence"/>
</dbReference>
<feature type="domain" description="TGF-beta family profile" evidence="9">
    <location>
        <begin position="136"/>
        <end position="249"/>
    </location>
</feature>
<organism evidence="10 11">
    <name type="scientific">Coilia grayii</name>
    <name type="common">Gray's grenadier anchovy</name>
    <dbReference type="NCBI Taxonomy" id="363190"/>
    <lineage>
        <taxon>Eukaryota</taxon>
        <taxon>Metazoa</taxon>
        <taxon>Chordata</taxon>
        <taxon>Craniata</taxon>
        <taxon>Vertebrata</taxon>
        <taxon>Euteleostomi</taxon>
        <taxon>Actinopterygii</taxon>
        <taxon>Neopterygii</taxon>
        <taxon>Teleostei</taxon>
        <taxon>Clupei</taxon>
        <taxon>Clupeiformes</taxon>
        <taxon>Clupeoidei</taxon>
        <taxon>Engraulidae</taxon>
        <taxon>Coilinae</taxon>
        <taxon>Coilia</taxon>
    </lineage>
</organism>
<evidence type="ECO:0000256" key="1">
    <source>
        <dbReference type="ARBA" id="ARBA00004613"/>
    </source>
</evidence>
<protein>
    <recommendedName>
        <fullName evidence="9">TGF-beta family profile domain-containing protein</fullName>
    </recommendedName>
</protein>
<comment type="subcellular location">
    <subcellularLocation>
        <location evidence="1">Secreted</location>
    </subcellularLocation>
</comment>
<accession>A0ABD1JSU1</accession>
<evidence type="ECO:0000256" key="4">
    <source>
        <dbReference type="ARBA" id="ARBA00022729"/>
    </source>
</evidence>
<gene>
    <name evidence="10" type="ORF">ACEWY4_014625</name>
</gene>
<name>A0ABD1JSU1_9TELE</name>
<dbReference type="InterPro" id="IPR043401">
    <property type="entry name" value="GDNF_fam"/>
</dbReference>
<reference evidence="10 11" key="1">
    <citation type="submission" date="2024-09" db="EMBL/GenBank/DDBJ databases">
        <title>A chromosome-level genome assembly of Gray's grenadier anchovy, Coilia grayii.</title>
        <authorList>
            <person name="Fu Z."/>
        </authorList>
    </citation>
    <scope>NUCLEOTIDE SEQUENCE [LARGE SCALE GENOMIC DNA]</scope>
    <source>
        <strain evidence="10">G4</strain>
        <tissue evidence="10">Muscle</tissue>
    </source>
</reference>
<dbReference type="AlphaFoldDB" id="A0ABD1JSU1"/>
<dbReference type="GO" id="GO:0005576">
    <property type="term" value="C:extracellular region"/>
    <property type="evidence" value="ECO:0007669"/>
    <property type="project" value="UniProtKB-SubCell"/>
</dbReference>
<comment type="similarity">
    <text evidence="2">Belongs to the TGF-beta family. GDNF subfamily.</text>
</comment>
<evidence type="ECO:0000256" key="6">
    <source>
        <dbReference type="ARBA" id="ARBA00023157"/>
    </source>
</evidence>
<evidence type="ECO:0000256" key="2">
    <source>
        <dbReference type="ARBA" id="ARBA00009832"/>
    </source>
</evidence>
<feature type="region of interest" description="Disordered" evidence="8">
    <location>
        <begin position="65"/>
        <end position="99"/>
    </location>
</feature>
<evidence type="ECO:0000256" key="8">
    <source>
        <dbReference type="SAM" id="MobiDB-lite"/>
    </source>
</evidence>
<evidence type="ECO:0000256" key="5">
    <source>
        <dbReference type="ARBA" id="ARBA00023030"/>
    </source>
</evidence>
<evidence type="ECO:0000313" key="10">
    <source>
        <dbReference type="EMBL" id="KAL2089937.1"/>
    </source>
</evidence>
<feature type="region of interest" description="Disordered" evidence="8">
    <location>
        <begin position="115"/>
        <end position="159"/>
    </location>
</feature>
<keyword evidence="3" id="KW-0964">Secreted</keyword>
<evidence type="ECO:0000259" key="9">
    <source>
        <dbReference type="PROSITE" id="PS51362"/>
    </source>
</evidence>
<dbReference type="GO" id="GO:0008083">
    <property type="term" value="F:growth factor activity"/>
    <property type="evidence" value="ECO:0007669"/>
    <property type="project" value="UniProtKB-KW"/>
</dbReference>
<dbReference type="InterPro" id="IPR001839">
    <property type="entry name" value="TGF-b_C"/>
</dbReference>
<dbReference type="InterPro" id="IPR029034">
    <property type="entry name" value="Cystine-knot_cytokine"/>
</dbReference>
<evidence type="ECO:0000256" key="7">
    <source>
        <dbReference type="RuleBase" id="RU000354"/>
    </source>
</evidence>
<keyword evidence="5 7" id="KW-0339">Growth factor</keyword>
<dbReference type="PROSITE" id="PS51362">
    <property type="entry name" value="TGF_BETA_2"/>
    <property type="match status" value="1"/>
</dbReference>
<keyword evidence="4" id="KW-0732">Signal</keyword>
<dbReference type="EMBL" id="JBHFQA010000012">
    <property type="protein sequence ID" value="KAL2089937.1"/>
    <property type="molecule type" value="Genomic_DNA"/>
</dbReference>
<dbReference type="GO" id="GO:0048731">
    <property type="term" value="P:system development"/>
    <property type="evidence" value="ECO:0007669"/>
    <property type="project" value="UniProtKB-ARBA"/>
</dbReference>
<comment type="caution">
    <text evidence="10">The sequence shown here is derived from an EMBL/GenBank/DDBJ whole genome shotgun (WGS) entry which is preliminary data.</text>
</comment>
<keyword evidence="6" id="KW-1015">Disulfide bond</keyword>
<dbReference type="PANTHER" id="PTHR12173">
    <property type="entry name" value="GDNF SUBFAMILY OF TGF-BETA FAMILY"/>
    <property type="match status" value="1"/>
</dbReference>
<evidence type="ECO:0000256" key="3">
    <source>
        <dbReference type="ARBA" id="ARBA00022525"/>
    </source>
</evidence>
<dbReference type="SUPFAM" id="SSF57501">
    <property type="entry name" value="Cystine-knot cytokines"/>
    <property type="match status" value="1"/>
</dbReference>
<keyword evidence="11" id="KW-1185">Reference proteome</keyword>
<feature type="compositionally biased region" description="Basic and acidic residues" evidence="8">
    <location>
        <begin position="150"/>
        <end position="159"/>
    </location>
</feature>
<proteinExistence type="inferred from homology"/>
<dbReference type="PANTHER" id="PTHR12173:SF8">
    <property type="entry name" value="PERSEPHIN"/>
    <property type="match status" value="1"/>
</dbReference>
<sequence length="250" mass="28536">MWLDLKMCVDVFFSSFLDGKRWRRQEVSSVSSAQCHLRTWRVMLWVLASLLALVDGSVARRDREESSPAVLRSSETMAWQPANQPEAQEETEETDDQTSWAGLFESPLLLEEGEDHHRRWQRSATDPAAQRQGKKGGRRSHGRKGKGRRGKDSSDCRMERREMRVRDLGFGYDSDEIVVFKYCVGTCMSARENYDLALKNLMENGSIPSRKVSSHPCCRPTRYETVSFMDAQTSWQTIPRLSAANCSCVG</sequence>
<dbReference type="Pfam" id="PF00019">
    <property type="entry name" value="TGF_beta"/>
    <property type="match status" value="1"/>
</dbReference>
<evidence type="ECO:0000313" key="11">
    <source>
        <dbReference type="Proteomes" id="UP001591681"/>
    </source>
</evidence>